<organism evidence="1 2">
    <name type="scientific">Trematosphaeria pertusa</name>
    <dbReference type="NCBI Taxonomy" id="390896"/>
    <lineage>
        <taxon>Eukaryota</taxon>
        <taxon>Fungi</taxon>
        <taxon>Dikarya</taxon>
        <taxon>Ascomycota</taxon>
        <taxon>Pezizomycotina</taxon>
        <taxon>Dothideomycetes</taxon>
        <taxon>Pleosporomycetidae</taxon>
        <taxon>Pleosporales</taxon>
        <taxon>Massarineae</taxon>
        <taxon>Trematosphaeriaceae</taxon>
        <taxon>Trematosphaeria</taxon>
    </lineage>
</organism>
<reference evidence="1" key="1">
    <citation type="journal article" date="2020" name="Stud. Mycol.">
        <title>101 Dothideomycetes genomes: a test case for predicting lifestyles and emergence of pathogens.</title>
        <authorList>
            <person name="Haridas S."/>
            <person name="Albert R."/>
            <person name="Binder M."/>
            <person name="Bloem J."/>
            <person name="Labutti K."/>
            <person name="Salamov A."/>
            <person name="Andreopoulos B."/>
            <person name="Baker S."/>
            <person name="Barry K."/>
            <person name="Bills G."/>
            <person name="Bluhm B."/>
            <person name="Cannon C."/>
            <person name="Castanera R."/>
            <person name="Culley D."/>
            <person name="Daum C."/>
            <person name="Ezra D."/>
            <person name="Gonzalez J."/>
            <person name="Henrissat B."/>
            <person name="Kuo A."/>
            <person name="Liang C."/>
            <person name="Lipzen A."/>
            <person name="Lutzoni F."/>
            <person name="Magnuson J."/>
            <person name="Mondo S."/>
            <person name="Nolan M."/>
            <person name="Ohm R."/>
            <person name="Pangilinan J."/>
            <person name="Park H.-J."/>
            <person name="Ramirez L."/>
            <person name="Alfaro M."/>
            <person name="Sun H."/>
            <person name="Tritt A."/>
            <person name="Yoshinaga Y."/>
            <person name="Zwiers L.-H."/>
            <person name="Turgeon B."/>
            <person name="Goodwin S."/>
            <person name="Spatafora J."/>
            <person name="Crous P."/>
            <person name="Grigoriev I."/>
        </authorList>
    </citation>
    <scope>NUCLEOTIDE SEQUENCE</scope>
    <source>
        <strain evidence="1">CBS 122368</strain>
    </source>
</reference>
<keyword evidence="2" id="KW-1185">Reference proteome</keyword>
<dbReference type="RefSeq" id="XP_033682610.1">
    <property type="nucleotide sequence ID" value="XM_033822457.1"/>
</dbReference>
<evidence type="ECO:0000313" key="2">
    <source>
        <dbReference type="Proteomes" id="UP000800094"/>
    </source>
</evidence>
<evidence type="ECO:0000313" key="1">
    <source>
        <dbReference type="EMBL" id="KAF2247606.1"/>
    </source>
</evidence>
<proteinExistence type="predicted"/>
<dbReference type="GeneID" id="54575787"/>
<dbReference type="AlphaFoldDB" id="A0A6A6IB16"/>
<sequence>MADIITAISFAAGAASLCIKALDSLKRFAHGVRSAEDDLREVLTGVRCSYRLLELIRELLIELKESNVREFDIAVTLDGLKETLTLLLAMADEVYRNSSRIRFWRRMIWSLERSRAL</sequence>
<evidence type="ECO:0008006" key="3">
    <source>
        <dbReference type="Google" id="ProtNLM"/>
    </source>
</evidence>
<name>A0A6A6IB16_9PLEO</name>
<dbReference type="EMBL" id="ML987197">
    <property type="protein sequence ID" value="KAF2247606.1"/>
    <property type="molecule type" value="Genomic_DNA"/>
</dbReference>
<accession>A0A6A6IB16</accession>
<protein>
    <recommendedName>
        <fullName evidence="3">Fungal N-terminal domain-containing protein</fullName>
    </recommendedName>
</protein>
<dbReference type="Proteomes" id="UP000800094">
    <property type="component" value="Unassembled WGS sequence"/>
</dbReference>
<gene>
    <name evidence="1" type="ORF">BU26DRAFT_350482</name>
</gene>